<reference evidence="7 8" key="1">
    <citation type="submission" date="2020-01" db="EMBL/GenBank/DDBJ databases">
        <title>Draft genome sequence of Aspergillus udagawae IFM 53868.</title>
        <authorList>
            <person name="Takahashi H."/>
            <person name="Yaguchi T."/>
        </authorList>
    </citation>
    <scope>NUCLEOTIDE SEQUENCE [LARGE SCALE GENOMIC DNA]</scope>
    <source>
        <strain evidence="7 8">IFM 53868</strain>
    </source>
</reference>
<keyword evidence="3" id="KW-0378">Hydrolase</keyword>
<feature type="region of interest" description="Disordered" evidence="5">
    <location>
        <begin position="1"/>
        <end position="68"/>
    </location>
</feature>
<evidence type="ECO:0000256" key="5">
    <source>
        <dbReference type="SAM" id="MobiDB-lite"/>
    </source>
</evidence>
<feature type="compositionally biased region" description="Polar residues" evidence="5">
    <location>
        <begin position="495"/>
        <end position="504"/>
    </location>
</feature>
<organism evidence="7 8">
    <name type="scientific">Aspergillus udagawae</name>
    <dbReference type="NCBI Taxonomy" id="91492"/>
    <lineage>
        <taxon>Eukaryota</taxon>
        <taxon>Fungi</taxon>
        <taxon>Dikarya</taxon>
        <taxon>Ascomycota</taxon>
        <taxon>Pezizomycotina</taxon>
        <taxon>Eurotiomycetes</taxon>
        <taxon>Eurotiomycetidae</taxon>
        <taxon>Eurotiales</taxon>
        <taxon>Aspergillaceae</taxon>
        <taxon>Aspergillus</taxon>
        <taxon>Aspergillus subgen. Fumigati</taxon>
    </lineage>
</organism>
<evidence type="ECO:0000313" key="8">
    <source>
        <dbReference type="Proteomes" id="UP000465266"/>
    </source>
</evidence>
<sequence>MAGVFATQQLEKVDETARDARMLPTDHAQSEIDNTLLDPMDTSSIKSSPAQQPETGAHPVSSIPPQNHIQTYSRLGPSFANPVPRYVATIDDPYPWGPMFGSPFVRPRFAFSPKSRAANRMKSNPIAVAKPSVNKTKQTSFAARNGSTFVGLNHTTHPFWNNRVVNGTSLLTVNMSSQGQAPKSDRSVSLLSGFPSLPRKRSIDEGATSKPTQEVLVDDNNIPVAPSAKYRRVDQRGSRSSPVLPDRTSPAMATGSQTGEACGNADSAPTATDNSEGNMSNHPGNANSSVTSSPKHKAVETLISEFRFQGLTSESQANIAEATTQPSGGNFPAHSRVSPSSCPRGPKTIGCPKPIDGPIRPLEVRGVIPQWHDSFPHGRMRIPGSWPEEFHFDPIANVRKGCNDSLQVTPLPISTAFQGSAFASPEHQDGQQIPWSWQETLYNARNSAVGRVVRKAFSYAWSTVTRLFKPSAGSSRRTATTVSTSPTRANLRNFPEQQRQQLKSHQWRKERGYPTVEHYPFPELSLDIPLYPAGATSQTESMVDVRRPSVLRKPTGTPRQPRKRIGTSGPRTVSLKEQEKRGKEKRARVESLSPRLKRRLLSSTRPSRWRSTRRERALAHALETTEHDTVRPLQPSAKALSINHIESRRSTLIQPRAPVEPKSKLKRVRFQEPLTETPAPTPPALLTELAPHLTPPSPKIDRVAQRTEQQIVEDKENVPPATEAAKKVELAARDDELRTRRDDWLRTEFPFGRPVSAVRLFYPVQKPLPPGRTESIYAAEWRKIEEEQKAKQKPTRVKPEGPAVRPLPPKWEMKISEIKSMPNNRQIATTLSGDPLTKRDLATCYTPMAWLNDEIINAYLALIVDYLRRSHGNAGRHDKPLFHAFNTFFFSNLRDKGYQSVRRWATRAKIGGEALLNVDTVFIPVHNSAHWTLIVVRPGERTIEHFDSLGSLSRRHVGLVQGWLRAELASRYVEQEWTVLPSISPQQDNGSDCGVFLLSTAKAVAVGLEPLSYGAKDIVVLRRKIVAELMNGGLDGDFDPTSGGGEPLL</sequence>
<dbReference type="InterPro" id="IPR003653">
    <property type="entry name" value="Peptidase_C48_C"/>
</dbReference>
<feature type="domain" description="Ubiquitin-like protease family profile" evidence="6">
    <location>
        <begin position="834"/>
        <end position="1004"/>
    </location>
</feature>
<evidence type="ECO:0000256" key="2">
    <source>
        <dbReference type="ARBA" id="ARBA00022670"/>
    </source>
</evidence>
<dbReference type="PROSITE" id="PS50600">
    <property type="entry name" value="ULP_PROTEASE"/>
    <property type="match status" value="1"/>
</dbReference>
<feature type="region of interest" description="Disordered" evidence="5">
    <location>
        <begin position="176"/>
        <end position="295"/>
    </location>
</feature>
<name>A0ABQ1BB37_9EURO</name>
<evidence type="ECO:0000256" key="1">
    <source>
        <dbReference type="ARBA" id="ARBA00005234"/>
    </source>
</evidence>
<keyword evidence="8" id="KW-1185">Reference proteome</keyword>
<evidence type="ECO:0000259" key="6">
    <source>
        <dbReference type="PROSITE" id="PS50600"/>
    </source>
</evidence>
<dbReference type="SUPFAM" id="SSF54001">
    <property type="entry name" value="Cysteine proteinases"/>
    <property type="match status" value="1"/>
</dbReference>
<feature type="region of interest" description="Disordered" evidence="5">
    <location>
        <begin position="537"/>
        <end position="616"/>
    </location>
</feature>
<evidence type="ECO:0000256" key="3">
    <source>
        <dbReference type="ARBA" id="ARBA00022801"/>
    </source>
</evidence>
<feature type="region of interest" description="Disordered" evidence="5">
    <location>
        <begin position="787"/>
        <end position="808"/>
    </location>
</feature>
<protein>
    <submittedName>
        <fullName evidence="7">Dihydrosphingosine 1-phosphate phosphatase C823.11</fullName>
    </submittedName>
</protein>
<accession>A0ABQ1BB37</accession>
<comment type="similarity">
    <text evidence="1">Belongs to the peptidase C48 family.</text>
</comment>
<feature type="region of interest" description="Disordered" evidence="5">
    <location>
        <begin position="323"/>
        <end position="346"/>
    </location>
</feature>
<feature type="compositionally biased region" description="Polar residues" evidence="5">
    <location>
        <begin position="41"/>
        <end position="54"/>
    </location>
</feature>
<feature type="region of interest" description="Disordered" evidence="5">
    <location>
        <begin position="472"/>
        <end position="509"/>
    </location>
</feature>
<keyword evidence="2" id="KW-0645">Protease</keyword>
<comment type="caution">
    <text evidence="7">The sequence shown here is derived from an EMBL/GenBank/DDBJ whole genome shotgun (WGS) entry which is preliminary data.</text>
</comment>
<feature type="compositionally biased region" description="Polar residues" evidence="5">
    <location>
        <begin position="267"/>
        <end position="293"/>
    </location>
</feature>
<feature type="compositionally biased region" description="Polar residues" evidence="5">
    <location>
        <begin position="1"/>
        <end position="10"/>
    </location>
</feature>
<dbReference type="Proteomes" id="UP000465266">
    <property type="component" value="Unassembled WGS sequence"/>
</dbReference>
<proteinExistence type="inferred from homology"/>
<dbReference type="Gene3D" id="3.40.395.10">
    <property type="entry name" value="Adenoviral Proteinase, Chain A"/>
    <property type="match status" value="1"/>
</dbReference>
<gene>
    <name evidence="7" type="ORF">IFM53868_09292</name>
</gene>
<dbReference type="InterPro" id="IPR038765">
    <property type="entry name" value="Papain-like_cys_pep_sf"/>
</dbReference>
<feature type="compositionally biased region" description="Basic and acidic residues" evidence="5">
    <location>
        <begin position="11"/>
        <end position="21"/>
    </location>
</feature>
<feature type="compositionally biased region" description="Low complexity" evidence="5">
    <location>
        <begin position="472"/>
        <end position="489"/>
    </location>
</feature>
<dbReference type="PANTHER" id="PTHR12606">
    <property type="entry name" value="SENTRIN/SUMO-SPECIFIC PROTEASE"/>
    <property type="match status" value="1"/>
</dbReference>
<dbReference type="EMBL" id="BLKG01000159">
    <property type="protein sequence ID" value="GFF97671.1"/>
    <property type="molecule type" value="Genomic_DNA"/>
</dbReference>
<keyword evidence="4" id="KW-0788">Thiol protease</keyword>
<evidence type="ECO:0000256" key="4">
    <source>
        <dbReference type="ARBA" id="ARBA00022807"/>
    </source>
</evidence>
<evidence type="ECO:0000313" key="7">
    <source>
        <dbReference type="EMBL" id="GFF97671.1"/>
    </source>
</evidence>
<dbReference type="Pfam" id="PF02902">
    <property type="entry name" value="Peptidase_C48"/>
    <property type="match status" value="1"/>
</dbReference>
<dbReference type="PANTHER" id="PTHR12606:SF141">
    <property type="entry name" value="GH15225P-RELATED"/>
    <property type="match status" value="1"/>
</dbReference>